<gene>
    <name evidence="1" type="ORF">LCGC14_1886810</name>
</gene>
<accession>A0A0F9G0L2</accession>
<name>A0A0F9G0L2_9ZZZZ</name>
<reference evidence="1" key="1">
    <citation type="journal article" date="2015" name="Nature">
        <title>Complex archaea that bridge the gap between prokaryotes and eukaryotes.</title>
        <authorList>
            <person name="Spang A."/>
            <person name="Saw J.H."/>
            <person name="Jorgensen S.L."/>
            <person name="Zaremba-Niedzwiedzka K."/>
            <person name="Martijn J."/>
            <person name="Lind A.E."/>
            <person name="van Eijk R."/>
            <person name="Schleper C."/>
            <person name="Guy L."/>
            <person name="Ettema T.J."/>
        </authorList>
    </citation>
    <scope>NUCLEOTIDE SEQUENCE</scope>
</reference>
<dbReference type="EMBL" id="LAZR01019525">
    <property type="protein sequence ID" value="KKL92224.1"/>
    <property type="molecule type" value="Genomic_DNA"/>
</dbReference>
<dbReference type="AlphaFoldDB" id="A0A0F9G0L2"/>
<comment type="caution">
    <text evidence="1">The sequence shown here is derived from an EMBL/GenBank/DDBJ whole genome shotgun (WGS) entry which is preliminary data.</text>
</comment>
<protein>
    <submittedName>
        <fullName evidence="1">Uncharacterized protein</fullName>
    </submittedName>
</protein>
<sequence length="61" mass="6948">MSINYGDVPDPDERPKYTRCPNSLSGEHWWVKPIGKNANKPKSCTNCNQLEVDLRKETDNG</sequence>
<proteinExistence type="predicted"/>
<evidence type="ECO:0000313" key="1">
    <source>
        <dbReference type="EMBL" id="KKL92224.1"/>
    </source>
</evidence>
<organism evidence="1">
    <name type="scientific">marine sediment metagenome</name>
    <dbReference type="NCBI Taxonomy" id="412755"/>
    <lineage>
        <taxon>unclassified sequences</taxon>
        <taxon>metagenomes</taxon>
        <taxon>ecological metagenomes</taxon>
    </lineage>
</organism>